<feature type="transmembrane region" description="Helical" evidence="6">
    <location>
        <begin position="262"/>
        <end position="280"/>
    </location>
</feature>
<feature type="transmembrane region" description="Helical" evidence="6">
    <location>
        <begin position="355"/>
        <end position="376"/>
    </location>
</feature>
<gene>
    <name evidence="8" type="primary">LOC111086735</name>
</gene>
<evidence type="ECO:0000256" key="4">
    <source>
        <dbReference type="ARBA" id="ARBA00023136"/>
    </source>
</evidence>
<dbReference type="InterPro" id="IPR036259">
    <property type="entry name" value="MFS_trans_sf"/>
</dbReference>
<keyword evidence="4 6" id="KW-0472">Membrane</keyword>
<comment type="subcellular location">
    <subcellularLocation>
        <location evidence="1">Membrane</location>
        <topology evidence="1">Multi-pass membrane protein</topology>
    </subcellularLocation>
</comment>
<sequence>MDWDGIAQMVGEYDKYQMLMVWLVFVPAHLSFGPHYYEQLFMSITPYYWCDPSASNLSSAPKDTSKVTTEQTPVSPGSRGQCWVTYSNISNSEEVNNLDPNRSRMRTSDHVTLACTNGYVYDRSWLHSDESIVTAWDLVCDRSWFVPLTMTLFLVGCLFGQCLCLFVAHRYGRRKPFFIFLGAQCVVGVVTAFAPDFSSFTILRFFMGTTVPGVLSSPSALAREIVGSPYRVKIWFVSTAARSLGVLLLAPIAVLIRDWTLLSLTTSLPFVAFFFYWWVLPESPPWLITRGRFQETGRLLCNISQTNGKNISPDFIVSLKRKFRIETALQDGSTKKAEPTLLNLFYTPNLCRKTLLIMSIWLLNSTSFVGLTYYAFEIDEHVNLNYFLACCAEFLGVILPLCFLHQSSRRCSVVASSTISGVLLLALLSPSLGSKSSKTLFFLSKLTVSTCHTMLPVWTVEQMPIVLKESALGLGEITGQLGLLLLPTIMYFLREWGISNLYKSQCVLRHAMMKQKNGILKNRGPQPQSPILSLLRRQEVLRRNSDCDIELNTDQQSCPEPPTETVIVTVL</sequence>
<keyword evidence="7" id="KW-1185">Reference proteome</keyword>
<dbReference type="RefSeq" id="XP_022246493.1">
    <property type="nucleotide sequence ID" value="XM_022390785.1"/>
</dbReference>
<organism evidence="7 8">
    <name type="scientific">Limulus polyphemus</name>
    <name type="common">Atlantic horseshoe crab</name>
    <dbReference type="NCBI Taxonomy" id="6850"/>
    <lineage>
        <taxon>Eukaryota</taxon>
        <taxon>Metazoa</taxon>
        <taxon>Ecdysozoa</taxon>
        <taxon>Arthropoda</taxon>
        <taxon>Chelicerata</taxon>
        <taxon>Merostomata</taxon>
        <taxon>Xiphosura</taxon>
        <taxon>Limulidae</taxon>
        <taxon>Limulus</taxon>
    </lineage>
</organism>
<dbReference type="SUPFAM" id="SSF103473">
    <property type="entry name" value="MFS general substrate transporter"/>
    <property type="match status" value="1"/>
</dbReference>
<reference evidence="8" key="1">
    <citation type="submission" date="2025-08" db="UniProtKB">
        <authorList>
            <consortium name="RefSeq"/>
        </authorList>
    </citation>
    <scope>IDENTIFICATION</scope>
    <source>
        <tissue evidence="8">Muscle</tissue>
    </source>
</reference>
<feature type="transmembrane region" description="Helical" evidence="6">
    <location>
        <begin position="382"/>
        <end position="404"/>
    </location>
</feature>
<keyword evidence="2 6" id="KW-0812">Transmembrane</keyword>
<evidence type="ECO:0000256" key="2">
    <source>
        <dbReference type="ARBA" id="ARBA00022692"/>
    </source>
</evidence>
<feature type="transmembrane region" description="Helical" evidence="6">
    <location>
        <begin position="177"/>
        <end position="195"/>
    </location>
</feature>
<evidence type="ECO:0000256" key="5">
    <source>
        <dbReference type="SAM" id="MobiDB-lite"/>
    </source>
</evidence>
<dbReference type="Pfam" id="PF00083">
    <property type="entry name" value="Sugar_tr"/>
    <property type="match status" value="1"/>
</dbReference>
<evidence type="ECO:0000256" key="6">
    <source>
        <dbReference type="SAM" id="Phobius"/>
    </source>
</evidence>
<feature type="compositionally biased region" description="Polar residues" evidence="5">
    <location>
        <begin position="58"/>
        <end position="75"/>
    </location>
</feature>
<dbReference type="PANTHER" id="PTHR24064">
    <property type="entry name" value="SOLUTE CARRIER FAMILY 22 MEMBER"/>
    <property type="match status" value="1"/>
</dbReference>
<feature type="transmembrane region" description="Helical" evidence="6">
    <location>
        <begin position="144"/>
        <end position="168"/>
    </location>
</feature>
<feature type="transmembrane region" description="Helical" evidence="6">
    <location>
        <begin position="471"/>
        <end position="493"/>
    </location>
</feature>
<proteinExistence type="predicted"/>
<feature type="transmembrane region" description="Helical" evidence="6">
    <location>
        <begin position="19"/>
        <end position="37"/>
    </location>
</feature>
<feature type="region of interest" description="Disordered" evidence="5">
    <location>
        <begin position="58"/>
        <end position="79"/>
    </location>
</feature>
<name>A0ABM1SS87_LIMPO</name>
<dbReference type="Gene3D" id="1.20.1250.20">
    <property type="entry name" value="MFS general substrate transporter like domains"/>
    <property type="match status" value="1"/>
</dbReference>
<evidence type="ECO:0000256" key="3">
    <source>
        <dbReference type="ARBA" id="ARBA00022989"/>
    </source>
</evidence>
<evidence type="ECO:0000313" key="7">
    <source>
        <dbReference type="Proteomes" id="UP000694941"/>
    </source>
</evidence>
<evidence type="ECO:0000313" key="8">
    <source>
        <dbReference type="RefSeq" id="XP_022246493.1"/>
    </source>
</evidence>
<accession>A0ABM1SS87</accession>
<protein>
    <submittedName>
        <fullName evidence="8">Carcinine transporter-like</fullName>
    </submittedName>
</protein>
<feature type="transmembrane region" description="Helical" evidence="6">
    <location>
        <begin position="201"/>
        <end position="222"/>
    </location>
</feature>
<feature type="transmembrane region" description="Helical" evidence="6">
    <location>
        <begin position="234"/>
        <end position="256"/>
    </location>
</feature>
<dbReference type="Proteomes" id="UP000694941">
    <property type="component" value="Unplaced"/>
</dbReference>
<dbReference type="GeneID" id="111086735"/>
<keyword evidence="3 6" id="KW-1133">Transmembrane helix</keyword>
<dbReference type="InterPro" id="IPR005828">
    <property type="entry name" value="MFS_sugar_transport-like"/>
</dbReference>
<evidence type="ECO:0000256" key="1">
    <source>
        <dbReference type="ARBA" id="ARBA00004141"/>
    </source>
</evidence>
<feature type="transmembrane region" description="Helical" evidence="6">
    <location>
        <begin position="411"/>
        <end position="432"/>
    </location>
</feature>